<accession>A0A1D8B2F0</accession>
<dbReference type="KEGG" id="phon:BH719_05150"/>
<evidence type="ECO:0000313" key="3">
    <source>
        <dbReference type="Proteomes" id="UP000095214"/>
    </source>
</evidence>
<evidence type="ECO:0000259" key="1">
    <source>
        <dbReference type="Pfam" id="PF00144"/>
    </source>
</evidence>
<dbReference type="PANTHER" id="PTHR43283">
    <property type="entry name" value="BETA-LACTAMASE-RELATED"/>
    <property type="match status" value="1"/>
</dbReference>
<dbReference type="InterPro" id="IPR050789">
    <property type="entry name" value="Diverse_Enzym_Activities"/>
</dbReference>
<feature type="domain" description="Beta-lactamase-related" evidence="1">
    <location>
        <begin position="33"/>
        <end position="246"/>
    </location>
</feature>
<keyword evidence="3" id="KW-1185">Reference proteome</keyword>
<dbReference type="Pfam" id="PF00144">
    <property type="entry name" value="Beta-lactamase"/>
    <property type="match status" value="1"/>
</dbReference>
<sequence length="274" mass="28285">MSSPVDFPFDVALVLRVGGDVVASWGDVSRARPLASVTKPIVAWSALVAVSQGALALDSPGGPEGATLRHLLAHASGLPLDSREPVAAPGKRRIYSNAGFDVIGGMVEEATGMPLRRWVARSVFGPLGMASADVPGSPAHSGVCGAADLSLFAAELTRPSLVPADLGAEAAAVQFPALAGVVPGYGRHSPCQWGLGVEIRGEKSPHWTAPTASPATFGHFGQSGSFVWVDRARGASAVFLGDRPFGQWHKDNWAALNERLLSMADGRAGGPAAR</sequence>
<dbReference type="PANTHER" id="PTHR43283:SF15">
    <property type="entry name" value="CONSERVED PROTEIN"/>
    <property type="match status" value="1"/>
</dbReference>
<dbReference type="STRING" id="178339.BH719_05150"/>
<name>A0A1D8B2F0_9ACTO</name>
<dbReference type="SUPFAM" id="SSF56601">
    <property type="entry name" value="beta-lactamase/transpeptidase-like"/>
    <property type="match status" value="1"/>
</dbReference>
<gene>
    <name evidence="2" type="ORF">BH719_05150</name>
</gene>
<dbReference type="Proteomes" id="UP000095214">
    <property type="component" value="Chromosome"/>
</dbReference>
<dbReference type="InterPro" id="IPR012338">
    <property type="entry name" value="Beta-lactam/transpept-like"/>
</dbReference>
<protein>
    <submittedName>
        <fullName evidence="2">Penicillin-binding protein</fullName>
    </submittedName>
</protein>
<dbReference type="EMBL" id="CP017298">
    <property type="protein sequence ID" value="AOS47327.1"/>
    <property type="molecule type" value="Genomic_DNA"/>
</dbReference>
<proteinExistence type="predicted"/>
<dbReference type="AlphaFoldDB" id="A0A1D8B2F0"/>
<reference evidence="2 3" key="1">
    <citation type="submission" date="2016-09" db="EMBL/GenBank/DDBJ databases">
        <title>Complete genome sequence of Actinomyces hongkongensis HKU8.</title>
        <authorList>
            <person name="Gao Y.-X."/>
            <person name="Zhou Y.-Y."/>
            <person name="Xie Y."/>
            <person name="Wang M."/>
            <person name="Wang S.-J."/>
            <person name="Shen S.-G."/>
        </authorList>
    </citation>
    <scope>NUCLEOTIDE SEQUENCE [LARGE SCALE GENOMIC DNA]</scope>
    <source>
        <strain evidence="2 3">HKU8</strain>
    </source>
</reference>
<organism evidence="2 3">
    <name type="scientific">Pauljensenia hongkongensis</name>
    <dbReference type="NCBI Taxonomy" id="178339"/>
    <lineage>
        <taxon>Bacteria</taxon>
        <taxon>Bacillati</taxon>
        <taxon>Actinomycetota</taxon>
        <taxon>Actinomycetes</taxon>
        <taxon>Actinomycetales</taxon>
        <taxon>Actinomycetaceae</taxon>
        <taxon>Pauljensenia</taxon>
    </lineage>
</organism>
<dbReference type="Gene3D" id="3.40.710.10">
    <property type="entry name" value="DD-peptidase/beta-lactamase superfamily"/>
    <property type="match status" value="1"/>
</dbReference>
<dbReference type="InterPro" id="IPR001466">
    <property type="entry name" value="Beta-lactam-related"/>
</dbReference>
<evidence type="ECO:0000313" key="2">
    <source>
        <dbReference type="EMBL" id="AOS47327.1"/>
    </source>
</evidence>